<evidence type="ECO:0000256" key="7">
    <source>
        <dbReference type="RuleBase" id="RU363032"/>
    </source>
</evidence>
<dbReference type="InterPro" id="IPR010065">
    <property type="entry name" value="AA_ABC_transptr_permease_3TM"/>
</dbReference>
<protein>
    <submittedName>
        <fullName evidence="9">Amino acid ABC transporter permease</fullName>
    </submittedName>
</protein>
<evidence type="ECO:0000256" key="3">
    <source>
        <dbReference type="ARBA" id="ARBA00022475"/>
    </source>
</evidence>
<feature type="transmembrane region" description="Helical" evidence="7">
    <location>
        <begin position="50"/>
        <end position="75"/>
    </location>
</feature>
<evidence type="ECO:0000256" key="2">
    <source>
        <dbReference type="ARBA" id="ARBA00022448"/>
    </source>
</evidence>
<evidence type="ECO:0000313" key="9">
    <source>
        <dbReference type="EMBL" id="RNE63761.1"/>
    </source>
</evidence>
<dbReference type="Pfam" id="PF00528">
    <property type="entry name" value="BPD_transp_1"/>
    <property type="match status" value="1"/>
</dbReference>
<dbReference type="PROSITE" id="PS50928">
    <property type="entry name" value="ABC_TM1"/>
    <property type="match status" value="1"/>
</dbReference>
<evidence type="ECO:0000256" key="6">
    <source>
        <dbReference type="ARBA" id="ARBA00023136"/>
    </source>
</evidence>
<evidence type="ECO:0000259" key="8">
    <source>
        <dbReference type="PROSITE" id="PS50928"/>
    </source>
</evidence>
<dbReference type="InterPro" id="IPR000515">
    <property type="entry name" value="MetI-like"/>
</dbReference>
<dbReference type="InterPro" id="IPR043429">
    <property type="entry name" value="ArtM/GltK/GlnP/TcyL/YhdX-like"/>
</dbReference>
<dbReference type="AlphaFoldDB" id="A0A3M8LE62"/>
<keyword evidence="6 7" id="KW-0472">Membrane</keyword>
<dbReference type="NCBIfam" id="TIGR01726">
    <property type="entry name" value="HEQRo_perm_3TM"/>
    <property type="match status" value="1"/>
</dbReference>
<dbReference type="GO" id="GO:0006865">
    <property type="term" value="P:amino acid transport"/>
    <property type="evidence" value="ECO:0007669"/>
    <property type="project" value="TreeGrafter"/>
</dbReference>
<dbReference type="RefSeq" id="WP_123045371.1">
    <property type="nucleotide sequence ID" value="NZ_RDSR01000007.1"/>
</dbReference>
<keyword evidence="3" id="KW-1003">Cell membrane</keyword>
<dbReference type="OrthoDB" id="92598at2"/>
<dbReference type="Gene3D" id="1.10.3720.10">
    <property type="entry name" value="MetI-like"/>
    <property type="match status" value="1"/>
</dbReference>
<dbReference type="GO" id="GO:0043190">
    <property type="term" value="C:ATP-binding cassette (ABC) transporter complex"/>
    <property type="evidence" value="ECO:0007669"/>
    <property type="project" value="InterPro"/>
</dbReference>
<reference evidence="9 10" key="1">
    <citation type="submission" date="2018-11" db="EMBL/GenBank/DDBJ databases">
        <title>Cryobacterium sp. nov., isolated from rhizosphere soil of lettuce.</title>
        <authorList>
            <person name="Wang Y."/>
        </authorList>
    </citation>
    <scope>NUCLEOTIDE SEQUENCE [LARGE SCALE GENOMIC DNA]</scope>
    <source>
        <strain evidence="9 10">NEAU-85</strain>
    </source>
</reference>
<organism evidence="9 10">
    <name type="scientific">Cryobacterium tepidiphilum</name>
    <dbReference type="NCBI Taxonomy" id="2486026"/>
    <lineage>
        <taxon>Bacteria</taxon>
        <taxon>Bacillati</taxon>
        <taxon>Actinomycetota</taxon>
        <taxon>Actinomycetes</taxon>
        <taxon>Micrococcales</taxon>
        <taxon>Microbacteriaceae</taxon>
        <taxon>Cryobacterium</taxon>
    </lineage>
</organism>
<dbReference type="SUPFAM" id="SSF161098">
    <property type="entry name" value="MetI-like"/>
    <property type="match status" value="1"/>
</dbReference>
<evidence type="ECO:0000256" key="1">
    <source>
        <dbReference type="ARBA" id="ARBA00004651"/>
    </source>
</evidence>
<dbReference type="CDD" id="cd06261">
    <property type="entry name" value="TM_PBP2"/>
    <property type="match status" value="1"/>
</dbReference>
<feature type="transmembrane region" description="Helical" evidence="7">
    <location>
        <begin position="15"/>
        <end position="38"/>
    </location>
</feature>
<accession>A0A3M8LE62</accession>
<evidence type="ECO:0000256" key="4">
    <source>
        <dbReference type="ARBA" id="ARBA00022692"/>
    </source>
</evidence>
<dbReference type="Proteomes" id="UP000279859">
    <property type="component" value="Unassembled WGS sequence"/>
</dbReference>
<keyword evidence="2 7" id="KW-0813">Transport</keyword>
<keyword evidence="4 7" id="KW-0812">Transmembrane</keyword>
<dbReference type="GO" id="GO:0022857">
    <property type="term" value="F:transmembrane transporter activity"/>
    <property type="evidence" value="ECO:0007669"/>
    <property type="project" value="InterPro"/>
</dbReference>
<dbReference type="InterPro" id="IPR035906">
    <property type="entry name" value="MetI-like_sf"/>
</dbReference>
<evidence type="ECO:0000256" key="5">
    <source>
        <dbReference type="ARBA" id="ARBA00022989"/>
    </source>
</evidence>
<dbReference type="EMBL" id="RDSR01000007">
    <property type="protein sequence ID" value="RNE63761.1"/>
    <property type="molecule type" value="Genomic_DNA"/>
</dbReference>
<evidence type="ECO:0000313" key="10">
    <source>
        <dbReference type="Proteomes" id="UP000279859"/>
    </source>
</evidence>
<sequence>MVGDFVQFLPALAKGAGTTAILCIIAAVAGSLLGLVIGLMRSSSWAVVRWISAIFTNFLRGIPLLIILLFTYFALPLLIPGAIFSQMVSGAIGLTLFVSAYIGEVVRGSIESVPKGQFEAAEALGMNFAQKFRYVIMPQAMRVIVPPWVGIILAMIKDSSLVSVIGLVELTQAGKIVGTSTMEPLVAFVLVGAVYFVICYPLGHFGRWYEKRLKASGFNVPHQATATDILDEEPGPRVGGNQ</sequence>
<feature type="transmembrane region" description="Helical" evidence="7">
    <location>
        <begin position="185"/>
        <end position="203"/>
    </location>
</feature>
<gene>
    <name evidence="9" type="ORF">EEJ31_05880</name>
</gene>
<feature type="transmembrane region" description="Helical" evidence="7">
    <location>
        <begin position="81"/>
        <end position="102"/>
    </location>
</feature>
<keyword evidence="10" id="KW-1185">Reference proteome</keyword>
<comment type="caution">
    <text evidence="9">The sequence shown here is derived from an EMBL/GenBank/DDBJ whole genome shotgun (WGS) entry which is preliminary data.</text>
</comment>
<comment type="similarity">
    <text evidence="7">Belongs to the binding-protein-dependent transport system permease family.</text>
</comment>
<keyword evidence="5 7" id="KW-1133">Transmembrane helix</keyword>
<name>A0A3M8LE62_9MICO</name>
<dbReference type="PANTHER" id="PTHR30614">
    <property type="entry name" value="MEMBRANE COMPONENT OF AMINO ACID ABC TRANSPORTER"/>
    <property type="match status" value="1"/>
</dbReference>
<dbReference type="PANTHER" id="PTHR30614:SF34">
    <property type="entry name" value="BLR6398 PROTEIN"/>
    <property type="match status" value="1"/>
</dbReference>
<feature type="transmembrane region" description="Helical" evidence="7">
    <location>
        <begin position="143"/>
        <end position="165"/>
    </location>
</feature>
<proteinExistence type="inferred from homology"/>
<comment type="subcellular location">
    <subcellularLocation>
        <location evidence="1 7">Cell membrane</location>
        <topology evidence="1 7">Multi-pass membrane protein</topology>
    </subcellularLocation>
</comment>
<feature type="domain" description="ABC transmembrane type-1" evidence="8">
    <location>
        <begin position="16"/>
        <end position="198"/>
    </location>
</feature>